<dbReference type="PANTHER" id="PTHR11022:SF73">
    <property type="entry name" value="PEPTIDOGLYCAN-RECOGNITION PROTEIN LD"/>
    <property type="match status" value="1"/>
</dbReference>
<dbReference type="SMART" id="SM00701">
    <property type="entry name" value="PGRP"/>
    <property type="match status" value="1"/>
</dbReference>
<dbReference type="CDD" id="cd06583">
    <property type="entry name" value="PGRP"/>
    <property type="match status" value="1"/>
</dbReference>
<keyword evidence="4" id="KW-1133">Transmembrane helix</keyword>
<evidence type="ECO:0000259" key="5">
    <source>
        <dbReference type="SMART" id="SM00701"/>
    </source>
</evidence>
<proteinExistence type="inferred from homology"/>
<evidence type="ECO:0000256" key="2">
    <source>
        <dbReference type="ARBA" id="ARBA00022588"/>
    </source>
</evidence>
<protein>
    <recommendedName>
        <fullName evidence="5">Peptidoglycan recognition protein family domain-containing protein</fullName>
    </recommendedName>
</protein>
<organism evidence="6 7">
    <name type="scientific">Loxostege sticticalis</name>
    <name type="common">Beet webworm moth</name>
    <dbReference type="NCBI Taxonomy" id="481309"/>
    <lineage>
        <taxon>Eukaryota</taxon>
        <taxon>Metazoa</taxon>
        <taxon>Ecdysozoa</taxon>
        <taxon>Arthropoda</taxon>
        <taxon>Hexapoda</taxon>
        <taxon>Insecta</taxon>
        <taxon>Pterygota</taxon>
        <taxon>Neoptera</taxon>
        <taxon>Endopterygota</taxon>
        <taxon>Lepidoptera</taxon>
        <taxon>Glossata</taxon>
        <taxon>Ditrysia</taxon>
        <taxon>Pyraloidea</taxon>
        <taxon>Crambidae</taxon>
        <taxon>Pyraustinae</taxon>
        <taxon>Loxostege</taxon>
    </lineage>
</organism>
<sequence length="260" mass="29060">MVEIQLMGLSNNCDHESRHNSHRTEDIHDTRVAEDTPLLHRFPPVPTTRRNPVTTIVVTLLLIILLSGIIIGIYLLILQSRSENVLPPVEEMPLQLVSRMQWDSERASPPVLGMSPRKAREVIVVQTDTEQCHSTESCTDLLHVMQNKTAEGANLPYNFLISSNGQTYEALGWRRQSSMFPQHSGSALVLAFIGNFTSTSPTRAQVAEANKFFAESVSRQYLHPSYTVIGKNTASYPGSLFSSLKQLPQWNTELSDTTNT</sequence>
<evidence type="ECO:0000256" key="3">
    <source>
        <dbReference type="ARBA" id="ARBA00022859"/>
    </source>
</evidence>
<evidence type="ECO:0000313" key="6">
    <source>
        <dbReference type="EMBL" id="KAL0902350.1"/>
    </source>
</evidence>
<accession>A0ABR3IMN7</accession>
<dbReference type="SUPFAM" id="SSF55846">
    <property type="entry name" value="N-acetylmuramoyl-L-alanine amidase-like"/>
    <property type="match status" value="1"/>
</dbReference>
<evidence type="ECO:0000256" key="4">
    <source>
        <dbReference type="SAM" id="Phobius"/>
    </source>
</evidence>
<keyword evidence="4" id="KW-0812">Transmembrane</keyword>
<name>A0ABR3IMN7_LOXSC</name>
<dbReference type="EMBL" id="JBEUOH010000001">
    <property type="protein sequence ID" value="KAL0902350.1"/>
    <property type="molecule type" value="Genomic_DNA"/>
</dbReference>
<gene>
    <name evidence="6" type="ORF">ABMA27_000244</name>
</gene>
<dbReference type="Gene3D" id="3.40.80.10">
    <property type="entry name" value="Peptidoglycan recognition protein-like"/>
    <property type="match status" value="1"/>
</dbReference>
<comment type="similarity">
    <text evidence="1">Belongs to the N-acetylmuramoyl-L-alanine amidase 2 family.</text>
</comment>
<dbReference type="Proteomes" id="UP001549920">
    <property type="component" value="Unassembled WGS sequence"/>
</dbReference>
<dbReference type="InterPro" id="IPR015510">
    <property type="entry name" value="PGRP"/>
</dbReference>
<reference evidence="6 7" key="1">
    <citation type="submission" date="2024-06" db="EMBL/GenBank/DDBJ databases">
        <title>A chromosome-level genome assembly of beet webworm, Loxostege sticticalis.</title>
        <authorList>
            <person name="Zhang Y."/>
        </authorList>
    </citation>
    <scope>NUCLEOTIDE SEQUENCE [LARGE SCALE GENOMIC DNA]</scope>
    <source>
        <strain evidence="6">AQ026</strain>
        <tissue evidence="6">Whole body</tissue>
    </source>
</reference>
<dbReference type="InterPro" id="IPR006619">
    <property type="entry name" value="PGRP_domain_met/bac"/>
</dbReference>
<keyword evidence="7" id="KW-1185">Reference proteome</keyword>
<dbReference type="PANTHER" id="PTHR11022">
    <property type="entry name" value="PEPTIDOGLYCAN RECOGNITION PROTEIN"/>
    <property type="match status" value="1"/>
</dbReference>
<comment type="caution">
    <text evidence="6">The sequence shown here is derived from an EMBL/GenBank/DDBJ whole genome shotgun (WGS) entry which is preliminary data.</text>
</comment>
<feature type="transmembrane region" description="Helical" evidence="4">
    <location>
        <begin position="53"/>
        <end position="77"/>
    </location>
</feature>
<dbReference type="InterPro" id="IPR036505">
    <property type="entry name" value="Amidase/PGRP_sf"/>
</dbReference>
<dbReference type="Pfam" id="PF01510">
    <property type="entry name" value="Amidase_2"/>
    <property type="match status" value="1"/>
</dbReference>
<evidence type="ECO:0000256" key="1">
    <source>
        <dbReference type="ARBA" id="ARBA00007553"/>
    </source>
</evidence>
<evidence type="ECO:0000313" key="7">
    <source>
        <dbReference type="Proteomes" id="UP001549920"/>
    </source>
</evidence>
<keyword evidence="2" id="KW-0399">Innate immunity</keyword>
<keyword evidence="4" id="KW-0472">Membrane</keyword>
<dbReference type="InterPro" id="IPR002502">
    <property type="entry name" value="Amidase_domain"/>
</dbReference>
<keyword evidence="3" id="KW-0391">Immunity</keyword>
<feature type="domain" description="Peptidoglycan recognition protein family" evidence="5">
    <location>
        <begin position="94"/>
        <end position="235"/>
    </location>
</feature>